<organism evidence="3 4">
    <name type="scientific">Nocardioides vastitatis</name>
    <dbReference type="NCBI Taxonomy" id="2568655"/>
    <lineage>
        <taxon>Bacteria</taxon>
        <taxon>Bacillati</taxon>
        <taxon>Actinomycetota</taxon>
        <taxon>Actinomycetes</taxon>
        <taxon>Propionibacteriales</taxon>
        <taxon>Nocardioidaceae</taxon>
        <taxon>Nocardioides</taxon>
    </lineage>
</organism>
<dbReference type="InterPro" id="IPR029068">
    <property type="entry name" value="Glyas_Bleomycin-R_OHBP_Dase"/>
</dbReference>
<name>A0ABW0ZHX3_9ACTN</name>
<protein>
    <submittedName>
        <fullName evidence="3">VOC family protein</fullName>
    </submittedName>
</protein>
<evidence type="ECO:0000259" key="2">
    <source>
        <dbReference type="PROSITE" id="PS51819"/>
    </source>
</evidence>
<accession>A0ABW0ZHX3</accession>
<comment type="caution">
    <text evidence="3">The sequence shown here is derived from an EMBL/GenBank/DDBJ whole genome shotgun (WGS) entry which is preliminary data.</text>
</comment>
<dbReference type="PROSITE" id="PS51819">
    <property type="entry name" value="VOC"/>
    <property type="match status" value="1"/>
</dbReference>
<sequence length="158" mass="17343">MPNDLQGIYAVKLPVRDLVESRDWYERVFGFTVELEFPDADGVVRGITGHLVGVPGTWLGLRESPTHAAGVAGFNLVNFAVADRPALEEWATRLDELGIRHSRVIEASIGWIVVLDDPNGIELHLYTQTRHGIDQSARPGYGRPVPAPPEPWAEGAPT</sequence>
<reference evidence="4" key="1">
    <citation type="journal article" date="2019" name="Int. J. Syst. Evol. Microbiol.">
        <title>The Global Catalogue of Microorganisms (GCM) 10K type strain sequencing project: providing services to taxonomists for standard genome sequencing and annotation.</title>
        <authorList>
            <consortium name="The Broad Institute Genomics Platform"/>
            <consortium name="The Broad Institute Genome Sequencing Center for Infectious Disease"/>
            <person name="Wu L."/>
            <person name="Ma J."/>
        </authorList>
    </citation>
    <scope>NUCLEOTIDE SEQUENCE [LARGE SCALE GENOMIC DNA]</scope>
    <source>
        <strain evidence="4">YIM 94188</strain>
    </source>
</reference>
<evidence type="ECO:0000313" key="3">
    <source>
        <dbReference type="EMBL" id="MFC5728085.1"/>
    </source>
</evidence>
<keyword evidence="4" id="KW-1185">Reference proteome</keyword>
<dbReference type="RefSeq" id="WP_136431739.1">
    <property type="nucleotide sequence ID" value="NZ_JBHSNS010000001.1"/>
</dbReference>
<dbReference type="EMBL" id="JBHSNS010000001">
    <property type="protein sequence ID" value="MFC5728085.1"/>
    <property type="molecule type" value="Genomic_DNA"/>
</dbReference>
<dbReference type="InterPro" id="IPR037523">
    <property type="entry name" value="VOC_core"/>
</dbReference>
<feature type="domain" description="VOC" evidence="2">
    <location>
        <begin position="7"/>
        <end position="128"/>
    </location>
</feature>
<proteinExistence type="predicted"/>
<dbReference type="InterPro" id="IPR004360">
    <property type="entry name" value="Glyas_Fos-R_dOase_dom"/>
</dbReference>
<feature type="region of interest" description="Disordered" evidence="1">
    <location>
        <begin position="134"/>
        <end position="158"/>
    </location>
</feature>
<dbReference type="Pfam" id="PF00903">
    <property type="entry name" value="Glyoxalase"/>
    <property type="match status" value="1"/>
</dbReference>
<dbReference type="Proteomes" id="UP001596072">
    <property type="component" value="Unassembled WGS sequence"/>
</dbReference>
<gene>
    <name evidence="3" type="ORF">ACFPQB_04100</name>
</gene>
<evidence type="ECO:0000313" key="4">
    <source>
        <dbReference type="Proteomes" id="UP001596072"/>
    </source>
</evidence>
<evidence type="ECO:0000256" key="1">
    <source>
        <dbReference type="SAM" id="MobiDB-lite"/>
    </source>
</evidence>
<dbReference type="Gene3D" id="3.10.180.10">
    <property type="entry name" value="2,3-Dihydroxybiphenyl 1,2-Dioxygenase, domain 1"/>
    <property type="match status" value="1"/>
</dbReference>
<dbReference type="SUPFAM" id="SSF54593">
    <property type="entry name" value="Glyoxalase/Bleomycin resistance protein/Dihydroxybiphenyl dioxygenase"/>
    <property type="match status" value="1"/>
</dbReference>